<dbReference type="Pfam" id="PF20750">
    <property type="entry name" value="PAP_NTPase"/>
    <property type="match status" value="1"/>
</dbReference>
<feature type="domain" description="Poly(A) polymerase RNA-binding" evidence="15">
    <location>
        <begin position="365"/>
        <end position="413"/>
    </location>
</feature>
<name>A0A7S1CGZ1_9STRA</name>
<dbReference type="GO" id="GO:0006397">
    <property type="term" value="P:mRNA processing"/>
    <property type="evidence" value="ECO:0007669"/>
    <property type="project" value="UniProtKB-KW"/>
</dbReference>
<dbReference type="InterPro" id="IPR014492">
    <property type="entry name" value="PolyA_polymerase"/>
</dbReference>
<comment type="similarity">
    <text evidence="3 11">Belongs to the poly(A) polymerase family.</text>
</comment>
<feature type="binding site" evidence="12">
    <location>
        <position position="163"/>
    </location>
    <ligand>
        <name>ATP</name>
        <dbReference type="ChEBI" id="CHEBI:30616"/>
    </ligand>
</feature>
<keyword evidence="8 11" id="KW-0067">ATP-binding</keyword>
<keyword evidence="4 11" id="KW-0507">mRNA processing</keyword>
<feature type="region of interest" description="Disordered" evidence="14">
    <location>
        <begin position="1"/>
        <end position="24"/>
    </location>
</feature>
<organism evidence="18">
    <name type="scientific">Bicosoecida sp. CB-2014</name>
    <dbReference type="NCBI Taxonomy" id="1486930"/>
    <lineage>
        <taxon>Eukaryota</taxon>
        <taxon>Sar</taxon>
        <taxon>Stramenopiles</taxon>
        <taxon>Bigyra</taxon>
        <taxon>Opalozoa</taxon>
        <taxon>Bicosoecida</taxon>
    </lineage>
</organism>
<dbReference type="GO" id="GO:0046872">
    <property type="term" value="F:metal ion binding"/>
    <property type="evidence" value="ECO:0007669"/>
    <property type="project" value="UniProtKB-KW"/>
</dbReference>
<dbReference type="Pfam" id="PF04926">
    <property type="entry name" value="PAP_RNA-bind"/>
    <property type="match status" value="1"/>
</dbReference>
<dbReference type="EMBL" id="HBFS01015405">
    <property type="protein sequence ID" value="CAD8917059.1"/>
    <property type="molecule type" value="Transcribed_RNA"/>
</dbReference>
<evidence type="ECO:0000256" key="2">
    <source>
        <dbReference type="ARBA" id="ARBA00004123"/>
    </source>
</evidence>
<feature type="binding site" evidence="13">
    <location>
        <position position="109"/>
    </location>
    <ligand>
        <name>Mg(2+)</name>
        <dbReference type="ChEBI" id="CHEBI:18420"/>
        <label>1</label>
        <note>catalytic</note>
    </ligand>
</feature>
<sequence>MAAATGAPTGLSARHKPAHGPVLLRGPNEAELAASESLRTHMGRVAPLEDAAGHEKRQRILNRLGAMTRAWIKRTCLAKGVPEEAAEEAGGTVLISGSYRIGVHDPDGDIDAVIVVPRSVNHDDCFDGLGEELRALPEVTELSLIRDARVPIIGLKFDGVDLDLLFVLLTRSSVPETLDILDDEILVGLDDASVASINGPRVTDLIIKLVPDLENFKLCLRAVRHWAKKRGVYSNKIGFLGGVNFNIMVAFVCQLYPNLPPAALLLRFFTLYAQWRWPQPVMLCENYETSLGLPVWNPEKNHREKFQRMPIITPAYPASNSSFNVTNSTLKIMRDEFKRGGEVMARIMEQPPDEMDWDELFTPTDFFTRYDSYLQVDATAGTAEGLEEWAGWVESRLRRLVDTIEHQQIGRAHV</sequence>
<dbReference type="Pfam" id="PF04928">
    <property type="entry name" value="PAP_central"/>
    <property type="match status" value="1"/>
</dbReference>
<feature type="binding site" evidence="12">
    <location>
        <begin position="109"/>
        <end position="111"/>
    </location>
    <ligand>
        <name>ATP</name>
        <dbReference type="ChEBI" id="CHEBI:30616"/>
    </ligand>
</feature>
<dbReference type="InterPro" id="IPR007010">
    <property type="entry name" value="PolA_pol_RNA-bd_dom"/>
</dbReference>
<evidence type="ECO:0000256" key="8">
    <source>
        <dbReference type="ARBA" id="ARBA00022840"/>
    </source>
</evidence>
<dbReference type="InterPro" id="IPR048840">
    <property type="entry name" value="PolA_pol_NTPase"/>
</dbReference>
<dbReference type="FunFam" id="1.10.1410.10:FF:000001">
    <property type="entry name" value="Putative poly(A) polymerase gamma"/>
    <property type="match status" value="1"/>
</dbReference>
<dbReference type="PANTHER" id="PTHR10682:SF10">
    <property type="entry name" value="POLYNUCLEOTIDE ADENYLYLTRANSFERASE"/>
    <property type="match status" value="1"/>
</dbReference>
<feature type="domain" description="Poly(A) polymerase nucleotidyltransferase" evidence="17">
    <location>
        <begin position="21"/>
        <end position="210"/>
    </location>
</feature>
<dbReference type="Gene3D" id="3.30.460.10">
    <property type="entry name" value="Beta Polymerase, domain 2"/>
    <property type="match status" value="1"/>
</dbReference>
<dbReference type="SUPFAM" id="SSF55003">
    <property type="entry name" value="PAP/Archaeal CCA-adding enzyme, C-terminal domain"/>
    <property type="match status" value="1"/>
</dbReference>
<dbReference type="Gene3D" id="1.10.1410.10">
    <property type="match status" value="1"/>
</dbReference>
<keyword evidence="6 13" id="KW-0479">Metal-binding</keyword>
<evidence type="ECO:0000259" key="15">
    <source>
        <dbReference type="Pfam" id="PF04926"/>
    </source>
</evidence>
<evidence type="ECO:0000256" key="7">
    <source>
        <dbReference type="ARBA" id="ARBA00022741"/>
    </source>
</evidence>
<dbReference type="GO" id="GO:0005524">
    <property type="term" value="F:ATP binding"/>
    <property type="evidence" value="ECO:0007669"/>
    <property type="project" value="UniProtKB-UniRule"/>
</dbReference>
<evidence type="ECO:0000313" key="18">
    <source>
        <dbReference type="EMBL" id="CAD8917059.1"/>
    </source>
</evidence>
<evidence type="ECO:0000256" key="13">
    <source>
        <dbReference type="PIRSR" id="PIRSR018425-2"/>
    </source>
</evidence>
<dbReference type="InterPro" id="IPR011068">
    <property type="entry name" value="NuclTrfase_I-like_C"/>
</dbReference>
<dbReference type="CDD" id="cd05402">
    <property type="entry name" value="NT_PAP_TUTase"/>
    <property type="match status" value="1"/>
</dbReference>
<gene>
    <name evidence="18" type="ORF">BSP0115_LOCUS10320</name>
</gene>
<dbReference type="InterPro" id="IPR043519">
    <property type="entry name" value="NT_sf"/>
</dbReference>
<keyword evidence="10 11" id="KW-0539">Nucleus</keyword>
<dbReference type="PIRSF" id="PIRSF018425">
    <property type="entry name" value="PolyA_polymerase"/>
    <property type="match status" value="1"/>
</dbReference>
<feature type="binding site" evidence="13">
    <location>
        <position position="111"/>
    </location>
    <ligand>
        <name>Mg(2+)</name>
        <dbReference type="ChEBI" id="CHEBI:18420"/>
        <label>2</label>
        <note>catalytic</note>
    </ligand>
</feature>
<comment type="function">
    <text evidence="11">Polymerase that creates the 3'-poly(A) tail of mRNA's.</text>
</comment>
<dbReference type="Gene3D" id="3.30.70.590">
    <property type="entry name" value="Poly(A) polymerase predicted RNA binding domain"/>
    <property type="match status" value="1"/>
</dbReference>
<feature type="domain" description="Poly(A) polymerase central" evidence="16">
    <location>
        <begin position="215"/>
        <end position="362"/>
    </location>
</feature>
<evidence type="ECO:0000256" key="4">
    <source>
        <dbReference type="ARBA" id="ARBA00022664"/>
    </source>
</evidence>
<evidence type="ECO:0000256" key="10">
    <source>
        <dbReference type="ARBA" id="ARBA00023242"/>
    </source>
</evidence>
<evidence type="ECO:0000256" key="3">
    <source>
        <dbReference type="ARBA" id="ARBA00010912"/>
    </source>
</evidence>
<evidence type="ECO:0000256" key="14">
    <source>
        <dbReference type="SAM" id="MobiDB-lite"/>
    </source>
</evidence>
<evidence type="ECO:0000256" key="1">
    <source>
        <dbReference type="ARBA" id="ARBA00001936"/>
    </source>
</evidence>
<dbReference type="InterPro" id="IPR007012">
    <property type="entry name" value="PolA_pol_cen_dom"/>
</dbReference>
<dbReference type="GO" id="GO:0005634">
    <property type="term" value="C:nucleus"/>
    <property type="evidence" value="ECO:0007669"/>
    <property type="project" value="UniProtKB-SubCell"/>
</dbReference>
<dbReference type="FunFam" id="3.30.460.10:FF:000027">
    <property type="entry name" value="Poly(A) polymerase PAP"/>
    <property type="match status" value="1"/>
</dbReference>
<dbReference type="GO" id="GO:0031123">
    <property type="term" value="P:RNA 3'-end processing"/>
    <property type="evidence" value="ECO:0007669"/>
    <property type="project" value="InterPro"/>
</dbReference>
<dbReference type="SUPFAM" id="SSF81301">
    <property type="entry name" value="Nucleotidyltransferase"/>
    <property type="match status" value="1"/>
</dbReference>
<comment type="cofactor">
    <cofactor evidence="13">
        <name>Mg(2+)</name>
        <dbReference type="ChEBI" id="CHEBI:18420"/>
    </cofactor>
    <text evidence="13">Binds 2 magnesium ions. Also active with manganese.</text>
</comment>
<dbReference type="EC" id="2.7.7.19" evidence="11"/>
<feature type="binding site" evidence="13">
    <location>
        <position position="109"/>
    </location>
    <ligand>
        <name>Mg(2+)</name>
        <dbReference type="ChEBI" id="CHEBI:18420"/>
        <label>2</label>
        <note>catalytic</note>
    </ligand>
</feature>
<feature type="binding site" evidence="12">
    <location>
        <begin position="242"/>
        <end position="243"/>
    </location>
    <ligand>
        <name>ATP</name>
        <dbReference type="ChEBI" id="CHEBI:30616"/>
    </ligand>
</feature>
<evidence type="ECO:0000256" key="11">
    <source>
        <dbReference type="PIRNR" id="PIRNR018425"/>
    </source>
</evidence>
<evidence type="ECO:0000256" key="9">
    <source>
        <dbReference type="ARBA" id="ARBA00022842"/>
    </source>
</evidence>
<evidence type="ECO:0000256" key="6">
    <source>
        <dbReference type="ARBA" id="ARBA00022723"/>
    </source>
</evidence>
<evidence type="ECO:0000256" key="12">
    <source>
        <dbReference type="PIRSR" id="PIRSR018425-1"/>
    </source>
</evidence>
<dbReference type="AlphaFoldDB" id="A0A7S1CGZ1"/>
<feature type="binding site" evidence="13">
    <location>
        <position position="111"/>
    </location>
    <ligand>
        <name>Mg(2+)</name>
        <dbReference type="ChEBI" id="CHEBI:18420"/>
        <label>1</label>
        <note>catalytic</note>
    </ligand>
</feature>
<comment type="subcellular location">
    <subcellularLocation>
        <location evidence="2 11">Nucleus</location>
    </subcellularLocation>
</comment>
<feature type="binding site" evidence="13">
    <location>
        <position position="163"/>
    </location>
    <ligand>
        <name>Mg(2+)</name>
        <dbReference type="ChEBI" id="CHEBI:18420"/>
        <label>2</label>
        <note>catalytic</note>
    </ligand>
</feature>
<accession>A0A7S1CGZ1</accession>
<keyword evidence="9 13" id="KW-0460">Magnesium</keyword>
<keyword evidence="7 11" id="KW-0547">Nucleotide-binding</keyword>
<keyword evidence="5 11" id="KW-0808">Transferase</keyword>
<dbReference type="GO" id="GO:1990817">
    <property type="term" value="F:poly(A) RNA polymerase activity"/>
    <property type="evidence" value="ECO:0007669"/>
    <property type="project" value="UniProtKB-UniRule"/>
</dbReference>
<evidence type="ECO:0000256" key="5">
    <source>
        <dbReference type="ARBA" id="ARBA00022679"/>
    </source>
</evidence>
<protein>
    <recommendedName>
        <fullName evidence="11">Poly(A) polymerase</fullName>
        <ecNumber evidence="11">2.7.7.19</ecNumber>
    </recommendedName>
</protein>
<proteinExistence type="inferred from homology"/>
<evidence type="ECO:0000259" key="17">
    <source>
        <dbReference type="Pfam" id="PF20750"/>
    </source>
</evidence>
<evidence type="ECO:0000259" key="16">
    <source>
        <dbReference type="Pfam" id="PF04928"/>
    </source>
</evidence>
<dbReference type="GO" id="GO:0003723">
    <property type="term" value="F:RNA binding"/>
    <property type="evidence" value="ECO:0007669"/>
    <property type="project" value="UniProtKB-UniRule"/>
</dbReference>
<comment type="catalytic activity">
    <reaction evidence="11">
        <text>RNA(n) + ATP = RNA(n)-3'-adenine ribonucleotide + diphosphate</text>
        <dbReference type="Rhea" id="RHEA:11332"/>
        <dbReference type="Rhea" id="RHEA-COMP:14527"/>
        <dbReference type="Rhea" id="RHEA-COMP:17347"/>
        <dbReference type="ChEBI" id="CHEBI:30616"/>
        <dbReference type="ChEBI" id="CHEBI:33019"/>
        <dbReference type="ChEBI" id="CHEBI:140395"/>
        <dbReference type="ChEBI" id="CHEBI:173115"/>
        <dbReference type="EC" id="2.7.7.19"/>
    </reaction>
</comment>
<comment type="cofactor">
    <cofactor evidence="1">
        <name>Mn(2+)</name>
        <dbReference type="ChEBI" id="CHEBI:29035"/>
    </cofactor>
</comment>
<feature type="binding site" evidence="12">
    <location>
        <position position="233"/>
    </location>
    <ligand>
        <name>ATP</name>
        <dbReference type="ChEBI" id="CHEBI:30616"/>
    </ligand>
</feature>
<reference evidence="18" key="1">
    <citation type="submission" date="2021-01" db="EMBL/GenBank/DDBJ databases">
        <authorList>
            <person name="Corre E."/>
            <person name="Pelletier E."/>
            <person name="Niang G."/>
            <person name="Scheremetjew M."/>
            <person name="Finn R."/>
            <person name="Kale V."/>
            <person name="Holt S."/>
            <person name="Cochrane G."/>
            <person name="Meng A."/>
            <person name="Brown T."/>
            <person name="Cohen L."/>
        </authorList>
    </citation>
    <scope>NUCLEOTIDE SEQUENCE</scope>
    <source>
        <strain evidence="18">Ms1</strain>
    </source>
</reference>
<dbReference type="SUPFAM" id="SSF81631">
    <property type="entry name" value="PAP/OAS1 substrate-binding domain"/>
    <property type="match status" value="1"/>
</dbReference>
<dbReference type="PANTHER" id="PTHR10682">
    <property type="entry name" value="POLY A POLYMERASE"/>
    <property type="match status" value="1"/>
</dbReference>